<keyword evidence="6" id="KW-1185">Reference proteome</keyword>
<accession>A0ABP8W4N6</accession>
<dbReference type="PANTHER" id="PTHR30154">
    <property type="entry name" value="LEUCINE-RESPONSIVE REGULATORY PROTEIN"/>
    <property type="match status" value="1"/>
</dbReference>
<dbReference type="Proteomes" id="UP001501295">
    <property type="component" value="Unassembled WGS sequence"/>
</dbReference>
<evidence type="ECO:0000313" key="5">
    <source>
        <dbReference type="EMBL" id="GAA4680817.1"/>
    </source>
</evidence>
<protein>
    <submittedName>
        <fullName evidence="5">Lrp/AsnC family transcriptional regulator</fullName>
    </submittedName>
</protein>
<dbReference type="PRINTS" id="PR00033">
    <property type="entry name" value="HTHASNC"/>
</dbReference>
<dbReference type="Gene3D" id="3.30.70.920">
    <property type="match status" value="1"/>
</dbReference>
<dbReference type="SUPFAM" id="SSF46785">
    <property type="entry name" value="Winged helix' DNA-binding domain"/>
    <property type="match status" value="1"/>
</dbReference>
<evidence type="ECO:0000256" key="2">
    <source>
        <dbReference type="ARBA" id="ARBA00023125"/>
    </source>
</evidence>
<feature type="domain" description="HTH asnC-type" evidence="4">
    <location>
        <begin position="4"/>
        <end position="65"/>
    </location>
</feature>
<name>A0ABP8W4N6_9MICO</name>
<dbReference type="InterPro" id="IPR011008">
    <property type="entry name" value="Dimeric_a/b-barrel"/>
</dbReference>
<dbReference type="Gene3D" id="1.10.10.10">
    <property type="entry name" value="Winged helix-like DNA-binding domain superfamily/Winged helix DNA-binding domain"/>
    <property type="match status" value="1"/>
</dbReference>
<dbReference type="EMBL" id="BAABLM010000005">
    <property type="protein sequence ID" value="GAA4680817.1"/>
    <property type="molecule type" value="Genomic_DNA"/>
</dbReference>
<gene>
    <name evidence="5" type="ORF">GCM10025780_27630</name>
</gene>
<reference evidence="6" key="1">
    <citation type="journal article" date="2019" name="Int. J. Syst. Evol. Microbiol.">
        <title>The Global Catalogue of Microorganisms (GCM) 10K type strain sequencing project: providing services to taxonomists for standard genome sequencing and annotation.</title>
        <authorList>
            <consortium name="The Broad Institute Genomics Platform"/>
            <consortium name="The Broad Institute Genome Sequencing Center for Infectious Disease"/>
            <person name="Wu L."/>
            <person name="Ma J."/>
        </authorList>
    </citation>
    <scope>NUCLEOTIDE SEQUENCE [LARGE SCALE GENOMIC DNA]</scope>
    <source>
        <strain evidence="6">JCM 18956</strain>
    </source>
</reference>
<dbReference type="SMART" id="SM00344">
    <property type="entry name" value="HTH_ASNC"/>
    <property type="match status" value="1"/>
</dbReference>
<dbReference type="InterPro" id="IPR036388">
    <property type="entry name" value="WH-like_DNA-bd_sf"/>
</dbReference>
<evidence type="ECO:0000313" key="6">
    <source>
        <dbReference type="Proteomes" id="UP001501295"/>
    </source>
</evidence>
<keyword evidence="3" id="KW-0804">Transcription</keyword>
<keyword evidence="2" id="KW-0238">DNA-binding</keyword>
<dbReference type="PROSITE" id="PS50956">
    <property type="entry name" value="HTH_ASNC_2"/>
    <property type="match status" value="1"/>
</dbReference>
<dbReference type="InterPro" id="IPR019888">
    <property type="entry name" value="Tscrpt_reg_AsnC-like"/>
</dbReference>
<comment type="caution">
    <text evidence="5">The sequence shown here is derived from an EMBL/GenBank/DDBJ whole genome shotgun (WGS) entry which is preliminary data.</text>
</comment>
<proteinExistence type="predicted"/>
<organism evidence="5 6">
    <name type="scientific">Frondihabitans cladoniiphilus</name>
    <dbReference type="NCBI Taxonomy" id="715785"/>
    <lineage>
        <taxon>Bacteria</taxon>
        <taxon>Bacillati</taxon>
        <taxon>Actinomycetota</taxon>
        <taxon>Actinomycetes</taxon>
        <taxon>Micrococcales</taxon>
        <taxon>Microbacteriaceae</taxon>
        <taxon>Frondihabitans</taxon>
    </lineage>
</organism>
<keyword evidence="1" id="KW-0805">Transcription regulation</keyword>
<evidence type="ECO:0000256" key="1">
    <source>
        <dbReference type="ARBA" id="ARBA00023015"/>
    </source>
</evidence>
<dbReference type="RefSeq" id="WP_345376491.1">
    <property type="nucleotide sequence ID" value="NZ_BAABLM010000005.1"/>
</dbReference>
<dbReference type="InterPro" id="IPR019887">
    <property type="entry name" value="Tscrpt_reg_AsnC/Lrp_C"/>
</dbReference>
<dbReference type="InterPro" id="IPR000485">
    <property type="entry name" value="AsnC-type_HTH_dom"/>
</dbReference>
<dbReference type="SUPFAM" id="SSF54909">
    <property type="entry name" value="Dimeric alpha+beta barrel"/>
    <property type="match status" value="1"/>
</dbReference>
<evidence type="ECO:0000256" key="3">
    <source>
        <dbReference type="ARBA" id="ARBA00023163"/>
    </source>
</evidence>
<dbReference type="InterPro" id="IPR036390">
    <property type="entry name" value="WH_DNA-bd_sf"/>
</dbReference>
<evidence type="ECO:0000259" key="4">
    <source>
        <dbReference type="PROSITE" id="PS50956"/>
    </source>
</evidence>
<sequence length="153" mass="17157">MTDYDATDQRILKDLDDAPRRPAALLADRLGLARGTVQARLARIREAGRLRLHSTRIRPESLGYSTRAFVMVSVDQTTLDHSMSDLDALPEIIECVAVSGSDDIICQVIARDNAHLFEVTQHMMKIPGIQRTSTSIVLQEYIELRMAQLLSRP</sequence>
<dbReference type="Pfam" id="PF13412">
    <property type="entry name" value="HTH_24"/>
    <property type="match status" value="1"/>
</dbReference>
<dbReference type="Pfam" id="PF01037">
    <property type="entry name" value="AsnC_trans_reg"/>
    <property type="match status" value="1"/>
</dbReference>
<dbReference type="PANTHER" id="PTHR30154:SF34">
    <property type="entry name" value="TRANSCRIPTIONAL REGULATOR AZLB"/>
    <property type="match status" value="1"/>
</dbReference>